<feature type="transmembrane region" description="Helical" evidence="1">
    <location>
        <begin position="491"/>
        <end position="516"/>
    </location>
</feature>
<reference evidence="3" key="1">
    <citation type="journal article" date="2019" name="Int. J. Syst. Evol. Microbiol.">
        <title>The Global Catalogue of Microorganisms (GCM) 10K type strain sequencing project: providing services to taxonomists for standard genome sequencing and annotation.</title>
        <authorList>
            <consortium name="The Broad Institute Genomics Platform"/>
            <consortium name="The Broad Institute Genome Sequencing Center for Infectious Disease"/>
            <person name="Wu L."/>
            <person name="Ma J."/>
        </authorList>
    </citation>
    <scope>NUCLEOTIDE SEQUENCE [LARGE SCALE GENOMIC DNA]</scope>
    <source>
        <strain evidence="3">CCM 7043</strain>
    </source>
</reference>
<evidence type="ECO:0000256" key="1">
    <source>
        <dbReference type="SAM" id="Phobius"/>
    </source>
</evidence>
<feature type="transmembrane region" description="Helical" evidence="1">
    <location>
        <begin position="80"/>
        <end position="100"/>
    </location>
</feature>
<sequence>MTAPPPGPRAEPSRPSRTSVLTLAAALLLAVSGLFGLPDAVFSQAYYTTSWIVLAAIAPVLTVTTLVLAAAAVARGSRTFLLVVGVGTLLHLVALIGLGLPASGGLPTTDMTGRLWSGPAQLLLALACLVLAWWITSRTERRQWAPLVLVALAPVLGRITGTGPYWDLAWWPVLLVALGIPAVLTILAAGLVCLPDRGPQISGAVIIVFAGLSQYGSALLLGRQPNPEPLVVMGLALACAVAGILARRRGAVDDAVVVASTRPEADEEAEGDPSDPPGRSRKLALVALTVLVLATGLDVARMFTQGPGIQPGGAGLVHLVGLLVGAAVPTVLTLAAGAATLGSRGMLVVASVASGLLGLALLVSRTAAGGTVVLEEGLPFVALGLSLALAWTGVLRPEAGGTTLRWVAVLPLVLAAPALQLLIDPGLAMHASNPAFVLHVLTILVSGLGPLLAAALLGLPRRGARVTGAALLGLVAIAAVLGTVVDAASGLRLLAALNLLQVAGYALAAVLVVVAITPPRTAVQAAGQRSVPLT</sequence>
<accession>A0ABW4VDV0</accession>
<feature type="transmembrane region" description="Helical" evidence="1">
    <location>
        <begin position="346"/>
        <end position="365"/>
    </location>
</feature>
<keyword evidence="1" id="KW-1133">Transmembrane helix</keyword>
<feature type="transmembrane region" description="Helical" evidence="1">
    <location>
        <begin position="466"/>
        <end position="485"/>
    </location>
</feature>
<feature type="transmembrane region" description="Helical" evidence="1">
    <location>
        <begin position="316"/>
        <end position="339"/>
    </location>
</feature>
<feature type="transmembrane region" description="Helical" evidence="1">
    <location>
        <begin position="169"/>
        <end position="194"/>
    </location>
</feature>
<organism evidence="2 3">
    <name type="scientific">Promicromonospora aerolata</name>
    <dbReference type="NCBI Taxonomy" id="195749"/>
    <lineage>
        <taxon>Bacteria</taxon>
        <taxon>Bacillati</taxon>
        <taxon>Actinomycetota</taxon>
        <taxon>Actinomycetes</taxon>
        <taxon>Micrococcales</taxon>
        <taxon>Promicromonosporaceae</taxon>
        <taxon>Promicromonospora</taxon>
    </lineage>
</organism>
<dbReference type="Proteomes" id="UP001597338">
    <property type="component" value="Unassembled WGS sequence"/>
</dbReference>
<comment type="caution">
    <text evidence="2">The sequence shown here is derived from an EMBL/GenBank/DDBJ whole genome shotgun (WGS) entry which is preliminary data.</text>
</comment>
<gene>
    <name evidence="2" type="ORF">ACFSL2_24860</name>
</gene>
<dbReference type="RefSeq" id="WP_377200404.1">
    <property type="nucleotide sequence ID" value="NZ_JBHUHF010000001.1"/>
</dbReference>
<feature type="transmembrane region" description="Helical" evidence="1">
    <location>
        <begin position="229"/>
        <end position="246"/>
    </location>
</feature>
<dbReference type="EMBL" id="JBHUHF010000001">
    <property type="protein sequence ID" value="MFD2028740.1"/>
    <property type="molecule type" value="Genomic_DNA"/>
</dbReference>
<feature type="transmembrane region" description="Helical" evidence="1">
    <location>
        <begin position="377"/>
        <end position="394"/>
    </location>
</feature>
<keyword evidence="1" id="KW-0812">Transmembrane</keyword>
<feature type="transmembrane region" description="Helical" evidence="1">
    <location>
        <begin position="406"/>
        <end position="423"/>
    </location>
</feature>
<feature type="transmembrane region" description="Helical" evidence="1">
    <location>
        <begin position="201"/>
        <end position="223"/>
    </location>
</feature>
<feature type="transmembrane region" description="Helical" evidence="1">
    <location>
        <begin position="283"/>
        <end position="304"/>
    </location>
</feature>
<keyword evidence="3" id="KW-1185">Reference proteome</keyword>
<name>A0ABW4VDV0_9MICO</name>
<evidence type="ECO:0000313" key="2">
    <source>
        <dbReference type="EMBL" id="MFD2028740.1"/>
    </source>
</evidence>
<evidence type="ECO:0000313" key="3">
    <source>
        <dbReference type="Proteomes" id="UP001597338"/>
    </source>
</evidence>
<feature type="transmembrane region" description="Helical" evidence="1">
    <location>
        <begin position="435"/>
        <end position="459"/>
    </location>
</feature>
<feature type="transmembrane region" description="Helical" evidence="1">
    <location>
        <begin position="52"/>
        <end position="73"/>
    </location>
</feature>
<proteinExistence type="predicted"/>
<keyword evidence="1" id="KW-0472">Membrane</keyword>
<protein>
    <submittedName>
        <fullName evidence="2">Uncharacterized protein</fullName>
    </submittedName>
</protein>
<feature type="transmembrane region" description="Helical" evidence="1">
    <location>
        <begin position="144"/>
        <end position="163"/>
    </location>
</feature>
<feature type="transmembrane region" description="Helical" evidence="1">
    <location>
        <begin position="120"/>
        <end position="137"/>
    </location>
</feature>